<evidence type="ECO:0000256" key="2">
    <source>
        <dbReference type="ARBA" id="ARBA00005695"/>
    </source>
</evidence>
<gene>
    <name evidence="6" type="ordered locus">Meso_3737</name>
</gene>
<dbReference type="AlphaFoldDB" id="Q11BX0"/>
<dbReference type="GO" id="GO:0015833">
    <property type="term" value="P:peptide transport"/>
    <property type="evidence" value="ECO:0007669"/>
    <property type="project" value="TreeGrafter"/>
</dbReference>
<feature type="domain" description="Solute-binding protein family 5" evidence="5">
    <location>
        <begin position="86"/>
        <end position="441"/>
    </location>
</feature>
<dbReference type="GO" id="GO:1904680">
    <property type="term" value="F:peptide transmembrane transporter activity"/>
    <property type="evidence" value="ECO:0007669"/>
    <property type="project" value="TreeGrafter"/>
</dbReference>
<dbReference type="HOGENOM" id="CLU_017028_7_4_5"/>
<dbReference type="Gene3D" id="3.10.105.10">
    <property type="entry name" value="Dipeptide-binding Protein, Domain 3"/>
    <property type="match status" value="1"/>
</dbReference>
<evidence type="ECO:0000256" key="4">
    <source>
        <dbReference type="ARBA" id="ARBA00022729"/>
    </source>
</evidence>
<dbReference type="Gene3D" id="3.90.76.10">
    <property type="entry name" value="Dipeptide-binding Protein, Domain 1"/>
    <property type="match status" value="1"/>
</dbReference>
<comment type="similarity">
    <text evidence="2">Belongs to the bacterial solute-binding protein 5 family.</text>
</comment>
<dbReference type="GO" id="GO:0030288">
    <property type="term" value="C:outer membrane-bounded periplasmic space"/>
    <property type="evidence" value="ECO:0007669"/>
    <property type="project" value="UniProtKB-ARBA"/>
</dbReference>
<sequence length="517" mass="57315" precursor="true">MSFSRCDFGRRALLRLGLAFSIALSMQFGSLQYVGSAAAQDSSTVRIAIPLGFRGLDPHEGVNPRAEVTLQSNIYSSLTRITPELEVVGDLATQWEQPEPLIWEFELNLAARFENGTPLDADEIVANFSRMFDAELGFTFAADLKPVIKSVEAVTPTRVRFTLSSPYPDFLRRMSYIYFLDTEWANSHNPKLEANASGPYRLVSFDPEAGAVLEANPDYYGEQPAFSNAEMKVLRSPAQRLTGLLAGEVDVATILDPQDLKQIEATGEFNVGAIDSSRSVYLWYNTTKEPFDNKLVRQALNYAVNVPQITETLLSGYGKALEGQVFSPIYTGYNPDLKAYPYDPEKAKALLAEAGYPNGFTTTMSVPTGAYVAGDQIAQVVAAQLAQIGVKVNIEQMPMQTMTQQGNNPETAAPMRFVGYAAYDMSARGFLIYFRSAGASNQAKDPGYDKLYEAYLNAETDEEKAKLVAEITEYMRDFAPMLFLYSQPTTYAVRNSVEWTPRPDDWLRAFDMTPVAN</sequence>
<evidence type="ECO:0000256" key="3">
    <source>
        <dbReference type="ARBA" id="ARBA00022448"/>
    </source>
</evidence>
<dbReference type="GO" id="GO:0043190">
    <property type="term" value="C:ATP-binding cassette (ABC) transporter complex"/>
    <property type="evidence" value="ECO:0007669"/>
    <property type="project" value="InterPro"/>
</dbReference>
<dbReference type="OrthoDB" id="9803988at2"/>
<protein>
    <submittedName>
        <fullName evidence="6">Extracellular solute-binding protein, family 5</fullName>
    </submittedName>
</protein>
<dbReference type="SUPFAM" id="SSF53850">
    <property type="entry name" value="Periplasmic binding protein-like II"/>
    <property type="match status" value="1"/>
</dbReference>
<evidence type="ECO:0000256" key="1">
    <source>
        <dbReference type="ARBA" id="ARBA00004418"/>
    </source>
</evidence>
<reference evidence="6" key="1">
    <citation type="submission" date="2006-06" db="EMBL/GenBank/DDBJ databases">
        <title>Complete sequence of chromosome of Chelativorans sp. BNC1.</title>
        <authorList>
            <consortium name="US DOE Joint Genome Institute"/>
            <person name="Copeland A."/>
            <person name="Lucas S."/>
            <person name="Lapidus A."/>
            <person name="Barry K."/>
            <person name="Detter J.C."/>
            <person name="Glavina del Rio T."/>
            <person name="Hammon N."/>
            <person name="Israni S."/>
            <person name="Dalin E."/>
            <person name="Tice H."/>
            <person name="Pitluck S."/>
            <person name="Chertkov O."/>
            <person name="Brettin T."/>
            <person name="Bruce D."/>
            <person name="Han C."/>
            <person name="Tapia R."/>
            <person name="Gilna P."/>
            <person name="Schmutz J."/>
            <person name="Larimer F."/>
            <person name="Land M."/>
            <person name="Hauser L."/>
            <person name="Kyrpides N."/>
            <person name="Mikhailova N."/>
            <person name="Richardson P."/>
        </authorList>
    </citation>
    <scope>NUCLEOTIDE SEQUENCE</scope>
    <source>
        <strain evidence="6">BNC1</strain>
    </source>
</reference>
<proteinExistence type="inferred from homology"/>
<keyword evidence="3" id="KW-0813">Transport</keyword>
<keyword evidence="4" id="KW-0732">Signal</keyword>
<dbReference type="InterPro" id="IPR039424">
    <property type="entry name" value="SBP_5"/>
</dbReference>
<evidence type="ECO:0000259" key="5">
    <source>
        <dbReference type="Pfam" id="PF00496"/>
    </source>
</evidence>
<dbReference type="EMBL" id="CP000390">
    <property type="protein sequence ID" value="ABG65105.1"/>
    <property type="molecule type" value="Genomic_DNA"/>
</dbReference>
<dbReference type="InterPro" id="IPR000914">
    <property type="entry name" value="SBP_5_dom"/>
</dbReference>
<dbReference type="PANTHER" id="PTHR30290">
    <property type="entry name" value="PERIPLASMIC BINDING COMPONENT OF ABC TRANSPORTER"/>
    <property type="match status" value="1"/>
</dbReference>
<dbReference type="eggNOG" id="COG0747">
    <property type="taxonomic scope" value="Bacteria"/>
</dbReference>
<organism evidence="6">
    <name type="scientific">Chelativorans sp. (strain BNC1)</name>
    <dbReference type="NCBI Taxonomy" id="266779"/>
    <lineage>
        <taxon>Bacteria</taxon>
        <taxon>Pseudomonadati</taxon>
        <taxon>Pseudomonadota</taxon>
        <taxon>Alphaproteobacteria</taxon>
        <taxon>Hyphomicrobiales</taxon>
        <taxon>Phyllobacteriaceae</taxon>
        <taxon>Chelativorans</taxon>
    </lineage>
</organism>
<dbReference type="KEGG" id="mes:Meso_3737"/>
<dbReference type="InterPro" id="IPR030678">
    <property type="entry name" value="Peptide/Ni-bd"/>
</dbReference>
<dbReference type="PIRSF" id="PIRSF002741">
    <property type="entry name" value="MppA"/>
    <property type="match status" value="1"/>
</dbReference>
<name>Q11BX0_CHESB</name>
<dbReference type="Gene3D" id="3.40.190.10">
    <property type="entry name" value="Periplasmic binding protein-like II"/>
    <property type="match status" value="1"/>
</dbReference>
<comment type="subcellular location">
    <subcellularLocation>
        <location evidence="1">Periplasm</location>
    </subcellularLocation>
</comment>
<dbReference type="STRING" id="266779.Meso_3737"/>
<evidence type="ECO:0000313" key="6">
    <source>
        <dbReference type="EMBL" id="ABG65105.1"/>
    </source>
</evidence>
<accession>Q11BX0</accession>
<dbReference type="Pfam" id="PF00496">
    <property type="entry name" value="SBP_bac_5"/>
    <property type="match status" value="1"/>
</dbReference>
<dbReference type="PANTHER" id="PTHR30290:SF9">
    <property type="entry name" value="OLIGOPEPTIDE-BINDING PROTEIN APPA"/>
    <property type="match status" value="1"/>
</dbReference>